<evidence type="ECO:0000313" key="5">
    <source>
        <dbReference type="EMBL" id="KAH0891976.1"/>
    </source>
</evidence>
<name>A0ABQ8AHK6_BRANA</name>
<dbReference type="SUPFAM" id="SSF55021">
    <property type="entry name" value="ACT-like"/>
    <property type="match status" value="2"/>
</dbReference>
<sequence length="450" mass="49444">MLIESISKKQRGVGADSFPGTNKSIGKHGGSSGLSIGDPHLKKSKGDASVSSPVLNKPIGTTGDSSGVPTGVNPPKVVIDNDVYKNVTVIKVDSANKHGILLEVVQVLTDLNLTIKKAYISSDGGWFMDVFNVTNQDGNKVTDEIVLDYIRKSLGPDESSCYSPRSTIGVKQYVDFTVIELTGTDRPGLLSELCAVLTDLQCNVVNAEIWTHRAKAAAVLQVTEEETSSARLSKIRKLLGYVLTGGSRSRRCREPKTTDEWENNVDDEDKIGRVVPDVDVYIQDLKHTICSAVDVVHSMVSPIFSLISRNYNEFMRLILLPFLCEMDGQNSIIIVGGANMRGWTEKMSDDELEIVRNTGGLVVDVLQDVKRAVVPVILDVGGTDTLIPNELLNSVDVLSSNETELSLLTEKHTETFEQFSQAVTISWYIILFLHITSTETPRFWLLALWF</sequence>
<feature type="domain" description="ACT" evidence="4">
    <location>
        <begin position="178"/>
        <end position="250"/>
    </location>
</feature>
<dbReference type="PROSITE" id="PS51671">
    <property type="entry name" value="ACT"/>
    <property type="match status" value="2"/>
</dbReference>
<dbReference type="EMBL" id="JAGKQM010000013">
    <property type="protein sequence ID" value="KAH0891976.1"/>
    <property type="molecule type" value="Genomic_DNA"/>
</dbReference>
<comment type="function">
    <text evidence="2">Binds amino acids.</text>
</comment>
<organism evidence="5 6">
    <name type="scientific">Brassica napus</name>
    <name type="common">Rape</name>
    <dbReference type="NCBI Taxonomy" id="3708"/>
    <lineage>
        <taxon>Eukaryota</taxon>
        <taxon>Viridiplantae</taxon>
        <taxon>Streptophyta</taxon>
        <taxon>Embryophyta</taxon>
        <taxon>Tracheophyta</taxon>
        <taxon>Spermatophyta</taxon>
        <taxon>Magnoliopsida</taxon>
        <taxon>eudicotyledons</taxon>
        <taxon>Gunneridae</taxon>
        <taxon>Pentapetalae</taxon>
        <taxon>rosids</taxon>
        <taxon>malvids</taxon>
        <taxon>Brassicales</taxon>
        <taxon>Brassicaceae</taxon>
        <taxon>Brassiceae</taxon>
        <taxon>Brassica</taxon>
    </lineage>
</organism>
<evidence type="ECO:0000256" key="3">
    <source>
        <dbReference type="SAM" id="MobiDB-lite"/>
    </source>
</evidence>
<dbReference type="Gene3D" id="3.40.1190.20">
    <property type="match status" value="1"/>
</dbReference>
<accession>A0ABQ8AHK6</accession>
<keyword evidence="1 2" id="KW-0677">Repeat</keyword>
<evidence type="ECO:0000259" key="4">
    <source>
        <dbReference type="PROSITE" id="PS51671"/>
    </source>
</evidence>
<evidence type="ECO:0000256" key="2">
    <source>
        <dbReference type="RuleBase" id="RU369043"/>
    </source>
</evidence>
<gene>
    <name evidence="5" type="ORF">HID58_054405</name>
</gene>
<dbReference type="InterPro" id="IPR045865">
    <property type="entry name" value="ACT-like_dom_sf"/>
</dbReference>
<proteinExistence type="predicted"/>
<dbReference type="SUPFAM" id="SSF53613">
    <property type="entry name" value="Ribokinase-like"/>
    <property type="match status" value="1"/>
</dbReference>
<dbReference type="Gene3D" id="3.30.70.260">
    <property type="match status" value="1"/>
</dbReference>
<dbReference type="InterPro" id="IPR029056">
    <property type="entry name" value="Ribokinase-like"/>
</dbReference>
<protein>
    <recommendedName>
        <fullName evidence="2">ACT domain-containing protein ACR</fullName>
    </recommendedName>
    <alternativeName>
        <fullName evidence="2">Protein ACT DOMAIN REPEATS</fullName>
    </alternativeName>
</protein>
<feature type="region of interest" description="Disordered" evidence="3">
    <location>
        <begin position="1"/>
        <end position="73"/>
    </location>
</feature>
<dbReference type="PANTHER" id="PTHR31096:SF46">
    <property type="entry name" value="ACT DOMAIN-CONTAINING PROTEIN ACR5"/>
    <property type="match status" value="1"/>
</dbReference>
<keyword evidence="6" id="KW-1185">Reference proteome</keyword>
<dbReference type="InterPro" id="IPR040217">
    <property type="entry name" value="ACR1-12"/>
</dbReference>
<dbReference type="Proteomes" id="UP000824890">
    <property type="component" value="Unassembled WGS sequence"/>
</dbReference>
<evidence type="ECO:0000313" key="6">
    <source>
        <dbReference type="Proteomes" id="UP000824890"/>
    </source>
</evidence>
<dbReference type="CDD" id="cd04895">
    <property type="entry name" value="ACT_ACR_1"/>
    <property type="match status" value="1"/>
</dbReference>
<evidence type="ECO:0000256" key="1">
    <source>
        <dbReference type="ARBA" id="ARBA00022737"/>
    </source>
</evidence>
<feature type="domain" description="ACT" evidence="4">
    <location>
        <begin position="89"/>
        <end position="169"/>
    </location>
</feature>
<dbReference type="PANTHER" id="PTHR31096">
    <property type="entry name" value="ACT DOMAIN-CONTAINING PROTEIN ACR4-RELATED"/>
    <property type="match status" value="1"/>
</dbReference>
<comment type="caution">
    <text evidence="5">The sequence shown here is derived from an EMBL/GenBank/DDBJ whole genome shotgun (WGS) entry which is preliminary data.</text>
</comment>
<dbReference type="InterPro" id="IPR002912">
    <property type="entry name" value="ACT_dom"/>
</dbReference>
<dbReference type="Pfam" id="PF01842">
    <property type="entry name" value="ACT"/>
    <property type="match status" value="2"/>
</dbReference>
<reference evidence="5 6" key="1">
    <citation type="submission" date="2021-05" db="EMBL/GenBank/DDBJ databases">
        <title>Genome Assembly of Synthetic Allotetraploid Brassica napus Reveals Homoeologous Exchanges between Subgenomes.</title>
        <authorList>
            <person name="Davis J.T."/>
        </authorList>
    </citation>
    <scope>NUCLEOTIDE SEQUENCE [LARGE SCALE GENOMIC DNA]</scope>
    <source>
        <strain evidence="6">cv. Da-Ae</strain>
        <tissue evidence="5">Seedling</tissue>
    </source>
</reference>